<keyword evidence="6" id="KW-0472">Membrane</keyword>
<keyword evidence="3" id="KW-0813">Transport</keyword>
<evidence type="ECO:0000256" key="5">
    <source>
        <dbReference type="ARBA" id="ARBA00022692"/>
    </source>
</evidence>
<dbReference type="NCBIfam" id="TIGR01844">
    <property type="entry name" value="type_I_sec_TolC"/>
    <property type="match status" value="1"/>
</dbReference>
<dbReference type="PANTHER" id="PTHR30026:SF22">
    <property type="entry name" value="OUTER MEMBRANE EFFLUX PROTEIN"/>
    <property type="match status" value="1"/>
</dbReference>
<reference evidence="9 10" key="1">
    <citation type="submission" date="2021-09" db="EMBL/GenBank/DDBJ databases">
        <title>Aeromonas schubertii isolated from Asian sea bass.</title>
        <authorList>
            <person name="Pinpimai K."/>
        </authorList>
    </citation>
    <scope>NUCLEOTIDE SEQUENCE [LARGE SCALE GENOMIC DNA]</scope>
    <source>
        <strain evidence="9 10">CHULA2021a</strain>
    </source>
</reference>
<name>A0ABS7V9Q1_9GAMM</name>
<comment type="subcellular location">
    <subcellularLocation>
        <location evidence="1">Cell outer membrane</location>
    </subcellularLocation>
</comment>
<dbReference type="Pfam" id="PF02321">
    <property type="entry name" value="OEP"/>
    <property type="match status" value="2"/>
</dbReference>
<dbReference type="PANTHER" id="PTHR30026">
    <property type="entry name" value="OUTER MEMBRANE PROTEIN TOLC"/>
    <property type="match status" value="1"/>
</dbReference>
<dbReference type="EMBL" id="JAIRBT010000008">
    <property type="protein sequence ID" value="MBZ6066068.1"/>
    <property type="molecule type" value="Genomic_DNA"/>
</dbReference>
<feature type="signal peptide" evidence="8">
    <location>
        <begin position="1"/>
        <end position="22"/>
    </location>
</feature>
<accession>A0ABS7V9Q1</accession>
<dbReference type="InterPro" id="IPR003423">
    <property type="entry name" value="OMP_efflux"/>
</dbReference>
<dbReference type="Proteomes" id="UP000774958">
    <property type="component" value="Unassembled WGS sequence"/>
</dbReference>
<dbReference type="RefSeq" id="WP_050665788.1">
    <property type="nucleotide sequence ID" value="NZ_CDDB01000035.1"/>
</dbReference>
<protein>
    <submittedName>
        <fullName evidence="9">TolC family outer membrane protein</fullName>
    </submittedName>
</protein>
<evidence type="ECO:0000313" key="10">
    <source>
        <dbReference type="Proteomes" id="UP000774958"/>
    </source>
</evidence>
<dbReference type="Gene3D" id="1.20.1600.10">
    <property type="entry name" value="Outer membrane efflux proteins (OEP)"/>
    <property type="match status" value="1"/>
</dbReference>
<organism evidence="9 10">
    <name type="scientific">Aeromonas schubertii</name>
    <dbReference type="NCBI Taxonomy" id="652"/>
    <lineage>
        <taxon>Bacteria</taxon>
        <taxon>Pseudomonadati</taxon>
        <taxon>Pseudomonadota</taxon>
        <taxon>Gammaproteobacteria</taxon>
        <taxon>Aeromonadales</taxon>
        <taxon>Aeromonadaceae</taxon>
        <taxon>Aeromonas</taxon>
    </lineage>
</organism>
<evidence type="ECO:0000256" key="6">
    <source>
        <dbReference type="ARBA" id="ARBA00023136"/>
    </source>
</evidence>
<keyword evidence="4" id="KW-1134">Transmembrane beta strand</keyword>
<keyword evidence="5" id="KW-0812">Transmembrane</keyword>
<keyword evidence="7" id="KW-0998">Cell outer membrane</keyword>
<evidence type="ECO:0000256" key="2">
    <source>
        <dbReference type="ARBA" id="ARBA00007613"/>
    </source>
</evidence>
<keyword evidence="10" id="KW-1185">Reference proteome</keyword>
<evidence type="ECO:0000256" key="4">
    <source>
        <dbReference type="ARBA" id="ARBA00022452"/>
    </source>
</evidence>
<dbReference type="InterPro" id="IPR051906">
    <property type="entry name" value="TolC-like"/>
</dbReference>
<gene>
    <name evidence="9" type="ORF">LA374_07605</name>
</gene>
<dbReference type="InterPro" id="IPR010130">
    <property type="entry name" value="T1SS_OMP_TolC"/>
</dbReference>
<dbReference type="SUPFAM" id="SSF56954">
    <property type="entry name" value="Outer membrane efflux proteins (OEP)"/>
    <property type="match status" value="1"/>
</dbReference>
<evidence type="ECO:0000256" key="1">
    <source>
        <dbReference type="ARBA" id="ARBA00004442"/>
    </source>
</evidence>
<keyword evidence="8" id="KW-0732">Signal</keyword>
<evidence type="ECO:0000256" key="3">
    <source>
        <dbReference type="ARBA" id="ARBA00022448"/>
    </source>
</evidence>
<evidence type="ECO:0000256" key="8">
    <source>
        <dbReference type="SAM" id="SignalP"/>
    </source>
</evidence>
<evidence type="ECO:0000256" key="7">
    <source>
        <dbReference type="ARBA" id="ARBA00023237"/>
    </source>
</evidence>
<comment type="similarity">
    <text evidence="2">Belongs to the outer membrane factor (OMF) (TC 1.B.17) family.</text>
</comment>
<proteinExistence type="inferred from homology"/>
<feature type="chain" id="PRO_5046625128" evidence="8">
    <location>
        <begin position="23"/>
        <end position="441"/>
    </location>
</feature>
<evidence type="ECO:0000313" key="9">
    <source>
        <dbReference type="EMBL" id="MBZ6066068.1"/>
    </source>
</evidence>
<comment type="caution">
    <text evidence="9">The sequence shown here is derived from an EMBL/GenBank/DDBJ whole genome shotgun (WGS) entry which is preliminary data.</text>
</comment>
<sequence length="441" mass="48765">MKTTVIAAMVSGLVLAPASLHAQSLEEAVAQALATHPKIKEAFDLYQARMYQHDGAKAGYYPTVDLTGGVGYSDVDNNTTRTGAGNPNVDPTQTRKEAGLSLRQMIFDGFDTSNNVSRTEAEANAQRLAMISEAENTALRTAEVYLNVLRQQEILELSRRNLEVHEQIKGDITKRTDSGLGSTADQTQIEGRVARAYANMAAAENNYQDAQTEFVRVVNGMPKDLVAPVPDATKMPGSVNDALKVATELHPTLLSSLQDVEAAKYQNEGAKANFYPKVTFEVDQTWNEDTGGLNGRSDELTAMVRMRYNLFRGGADMAQTKATSALYSQAKDIHLNAFRQVEEGTRLAWNARESLTKQKEFIQQHVDASYETVQAYKKQFGLGQRTLLDVLNTENELFEARKSYITAEYDALLADYRVLNAMGQLLDGFHYKLPAQWQGAK</sequence>